<feature type="non-terminal residue" evidence="1">
    <location>
        <position position="113"/>
    </location>
</feature>
<protein>
    <submittedName>
        <fullName evidence="1">24031_t:CDS:1</fullName>
    </submittedName>
</protein>
<reference evidence="1 2" key="1">
    <citation type="submission" date="2021-06" db="EMBL/GenBank/DDBJ databases">
        <authorList>
            <person name="Kallberg Y."/>
            <person name="Tangrot J."/>
            <person name="Rosling A."/>
        </authorList>
    </citation>
    <scope>NUCLEOTIDE SEQUENCE [LARGE SCALE GENOMIC DNA]</scope>
    <source>
        <strain evidence="1 2">120-4 pot B 10/14</strain>
    </source>
</reference>
<organism evidence="1 2">
    <name type="scientific">Gigaspora margarita</name>
    <dbReference type="NCBI Taxonomy" id="4874"/>
    <lineage>
        <taxon>Eukaryota</taxon>
        <taxon>Fungi</taxon>
        <taxon>Fungi incertae sedis</taxon>
        <taxon>Mucoromycota</taxon>
        <taxon>Glomeromycotina</taxon>
        <taxon>Glomeromycetes</taxon>
        <taxon>Diversisporales</taxon>
        <taxon>Gigasporaceae</taxon>
        <taxon>Gigaspora</taxon>
    </lineage>
</organism>
<comment type="caution">
    <text evidence="1">The sequence shown here is derived from an EMBL/GenBank/DDBJ whole genome shotgun (WGS) entry which is preliminary data.</text>
</comment>
<accession>A0ABN7X922</accession>
<evidence type="ECO:0000313" key="2">
    <source>
        <dbReference type="Proteomes" id="UP000789901"/>
    </source>
</evidence>
<keyword evidence="2" id="KW-1185">Reference proteome</keyword>
<sequence length="113" mass="12861">SKESSSVAANLYQKAIESKTKKILNKKKSKKTSAQEQIKTIFYNNDVVILNEINFTINSYSYSFVYNQLHSNTEKLCLLVVVKAIDISKVLQSAYRTIDNFSQSLPCEWAVSK</sequence>
<evidence type="ECO:0000313" key="1">
    <source>
        <dbReference type="EMBL" id="CAG8851001.1"/>
    </source>
</evidence>
<dbReference type="Proteomes" id="UP000789901">
    <property type="component" value="Unassembled WGS sequence"/>
</dbReference>
<name>A0ABN7X922_GIGMA</name>
<gene>
    <name evidence="1" type="ORF">GMARGA_LOCUS40508</name>
</gene>
<dbReference type="EMBL" id="CAJVQB010103822">
    <property type="protein sequence ID" value="CAG8851001.1"/>
    <property type="molecule type" value="Genomic_DNA"/>
</dbReference>
<feature type="non-terminal residue" evidence="1">
    <location>
        <position position="1"/>
    </location>
</feature>
<proteinExistence type="predicted"/>